<evidence type="ECO:0000256" key="2">
    <source>
        <dbReference type="SAM" id="Phobius"/>
    </source>
</evidence>
<dbReference type="AlphaFoldDB" id="A0A6A4GRJ8"/>
<dbReference type="EMBL" id="ML769781">
    <property type="protein sequence ID" value="KAE9387774.1"/>
    <property type="molecule type" value="Genomic_DNA"/>
</dbReference>
<proteinExistence type="predicted"/>
<feature type="transmembrane region" description="Helical" evidence="2">
    <location>
        <begin position="21"/>
        <end position="40"/>
    </location>
</feature>
<dbReference type="Proteomes" id="UP000799118">
    <property type="component" value="Unassembled WGS sequence"/>
</dbReference>
<gene>
    <name evidence="3" type="ORF">BT96DRAFT_457103</name>
</gene>
<dbReference type="OrthoDB" id="2751465at2759"/>
<name>A0A6A4GRJ8_9AGAR</name>
<sequence length="152" mass="16335">MIAYRIWSVRKRTQGSRMVKSTLTNLVSLVVESAAVYTAILVADIDLSLGNFLLLVFTDIQTPIIGIVFSIIISVTPDSAFGASSGTGGDGTSGDRVTWPRATGRGPVPTEINMQTIITTHIDPMEAGDRERDMDKSYMDLGMGILKKTPAA</sequence>
<evidence type="ECO:0000313" key="4">
    <source>
        <dbReference type="Proteomes" id="UP000799118"/>
    </source>
</evidence>
<keyword evidence="2" id="KW-1133">Transmembrane helix</keyword>
<evidence type="ECO:0000256" key="1">
    <source>
        <dbReference type="SAM" id="MobiDB-lite"/>
    </source>
</evidence>
<feature type="region of interest" description="Disordered" evidence="1">
    <location>
        <begin position="84"/>
        <end position="105"/>
    </location>
</feature>
<reference evidence="3" key="1">
    <citation type="journal article" date="2019" name="Environ. Microbiol.">
        <title>Fungal ecological strategies reflected in gene transcription - a case study of two litter decomposers.</title>
        <authorList>
            <person name="Barbi F."/>
            <person name="Kohler A."/>
            <person name="Barry K."/>
            <person name="Baskaran P."/>
            <person name="Daum C."/>
            <person name="Fauchery L."/>
            <person name="Ihrmark K."/>
            <person name="Kuo A."/>
            <person name="LaButti K."/>
            <person name="Lipzen A."/>
            <person name="Morin E."/>
            <person name="Grigoriev I.V."/>
            <person name="Henrissat B."/>
            <person name="Lindahl B."/>
            <person name="Martin F."/>
        </authorList>
    </citation>
    <scope>NUCLEOTIDE SEQUENCE</scope>
    <source>
        <strain evidence="3">JB14</strain>
    </source>
</reference>
<organism evidence="3 4">
    <name type="scientific">Gymnopus androsaceus JB14</name>
    <dbReference type="NCBI Taxonomy" id="1447944"/>
    <lineage>
        <taxon>Eukaryota</taxon>
        <taxon>Fungi</taxon>
        <taxon>Dikarya</taxon>
        <taxon>Basidiomycota</taxon>
        <taxon>Agaricomycotina</taxon>
        <taxon>Agaricomycetes</taxon>
        <taxon>Agaricomycetidae</taxon>
        <taxon>Agaricales</taxon>
        <taxon>Marasmiineae</taxon>
        <taxon>Omphalotaceae</taxon>
        <taxon>Gymnopus</taxon>
    </lineage>
</organism>
<protein>
    <submittedName>
        <fullName evidence="3">Uncharacterized protein</fullName>
    </submittedName>
</protein>
<feature type="transmembrane region" description="Helical" evidence="2">
    <location>
        <begin position="52"/>
        <end position="75"/>
    </location>
</feature>
<keyword evidence="4" id="KW-1185">Reference proteome</keyword>
<evidence type="ECO:0000313" key="3">
    <source>
        <dbReference type="EMBL" id="KAE9387774.1"/>
    </source>
</evidence>
<accession>A0A6A4GRJ8</accession>
<keyword evidence="2" id="KW-0472">Membrane</keyword>
<keyword evidence="2" id="KW-0812">Transmembrane</keyword>